<dbReference type="Proteomes" id="UP000317176">
    <property type="component" value="Unassembled WGS sequence"/>
</dbReference>
<dbReference type="EMBL" id="VLKL01000038">
    <property type="protein sequence ID" value="TWH94041.1"/>
    <property type="molecule type" value="Genomic_DNA"/>
</dbReference>
<sequence length="43" mass="4711">MKKGDDLSCSLVNSSIYPVGHRQLTISEQGGGSFVARWRFGLL</sequence>
<evidence type="ECO:0000313" key="2">
    <source>
        <dbReference type="Proteomes" id="UP000317176"/>
    </source>
</evidence>
<evidence type="ECO:0000313" key="1">
    <source>
        <dbReference type="EMBL" id="TWH94041.1"/>
    </source>
</evidence>
<name>A0A562KF69_9BRAD</name>
<comment type="caution">
    <text evidence="1">The sequence shown here is derived from an EMBL/GenBank/DDBJ whole genome shotgun (WGS) entry which is preliminary data.</text>
</comment>
<proteinExistence type="predicted"/>
<organism evidence="1 2">
    <name type="scientific">Bradyrhizobium daqingense</name>
    <dbReference type="NCBI Taxonomy" id="993502"/>
    <lineage>
        <taxon>Bacteria</taxon>
        <taxon>Pseudomonadati</taxon>
        <taxon>Pseudomonadota</taxon>
        <taxon>Alphaproteobacteria</taxon>
        <taxon>Hyphomicrobiales</taxon>
        <taxon>Nitrobacteraceae</taxon>
        <taxon>Bradyrhizobium</taxon>
    </lineage>
</organism>
<accession>A0A562KF69</accession>
<keyword evidence="2" id="KW-1185">Reference proteome</keyword>
<dbReference type="AlphaFoldDB" id="A0A562KF69"/>
<reference evidence="1 2" key="1">
    <citation type="journal article" date="2015" name="Stand. Genomic Sci.">
        <title>Genomic Encyclopedia of Bacterial and Archaeal Type Strains, Phase III: the genomes of soil and plant-associated and newly described type strains.</title>
        <authorList>
            <person name="Whitman W.B."/>
            <person name="Woyke T."/>
            <person name="Klenk H.P."/>
            <person name="Zhou Y."/>
            <person name="Lilburn T.G."/>
            <person name="Beck B.J."/>
            <person name="De Vos P."/>
            <person name="Vandamme P."/>
            <person name="Eisen J.A."/>
            <person name="Garrity G."/>
            <person name="Hugenholtz P."/>
            <person name="Kyrpides N.C."/>
        </authorList>
    </citation>
    <scope>NUCLEOTIDE SEQUENCE [LARGE SCALE GENOMIC DNA]</scope>
    <source>
        <strain evidence="1 2">CGMCC 1.10947</strain>
    </source>
</reference>
<gene>
    <name evidence="1" type="ORF">IQ17_06855</name>
</gene>
<protein>
    <submittedName>
        <fullName evidence="1">Uncharacterized protein</fullName>
    </submittedName>
</protein>